<organism evidence="2">
    <name type="scientific">Macaca fascicularis</name>
    <name type="common">Crab-eating macaque</name>
    <name type="synonym">Cynomolgus monkey</name>
    <dbReference type="NCBI Taxonomy" id="9541"/>
    <lineage>
        <taxon>Eukaryota</taxon>
        <taxon>Metazoa</taxon>
        <taxon>Chordata</taxon>
        <taxon>Craniata</taxon>
        <taxon>Vertebrata</taxon>
        <taxon>Euteleostomi</taxon>
        <taxon>Mammalia</taxon>
        <taxon>Eutheria</taxon>
        <taxon>Euarchontoglires</taxon>
        <taxon>Primates</taxon>
        <taxon>Haplorrhini</taxon>
        <taxon>Catarrhini</taxon>
        <taxon>Cercopithecidae</taxon>
        <taxon>Cercopithecinae</taxon>
        <taxon>Macaca</taxon>
    </lineage>
</organism>
<dbReference type="EMBL" id="AB173162">
    <property type="protein sequence ID" value="BAE90224.1"/>
    <property type="molecule type" value="mRNA"/>
</dbReference>
<accession>I7GD50</accession>
<evidence type="ECO:0000256" key="1">
    <source>
        <dbReference type="SAM" id="MobiDB-lite"/>
    </source>
</evidence>
<evidence type="ECO:0000313" key="2">
    <source>
        <dbReference type="EMBL" id="BAE90224.1"/>
    </source>
</evidence>
<sequence length="39" mass="4451">MSEGTERKRWNGPSAALATQSRKSWTPLRAWMSPPEYVS</sequence>
<proteinExistence type="evidence at transcript level"/>
<feature type="region of interest" description="Disordered" evidence="1">
    <location>
        <begin position="1"/>
        <end position="25"/>
    </location>
</feature>
<name>I7GD50_MACFA</name>
<protein>
    <submittedName>
        <fullName evidence="2">Macaca fascicularis brain cDNA clone: QflA-21314, similar to human zinc finger, ZZ-type with EF hand domain 1 (ZZEF1), mRNA, RefSeq: NM_015113.2</fullName>
    </submittedName>
</protein>
<reference evidence="2" key="1">
    <citation type="journal article" date="2007" name="PLoS Biol.">
        <title>Rate of evolution in brain-expressed genes in humans and other primates.</title>
        <authorList>
            <person name="Wang H.-Y."/>
            <person name="Chien H.-C."/>
            <person name="Osada N."/>
            <person name="Hashimoto K."/>
            <person name="Sugano S."/>
            <person name="Gojobori T."/>
            <person name="Chou C.-K."/>
            <person name="Tsai S.-F."/>
            <person name="Wu C.-I."/>
            <person name="Shen C.-K.J."/>
        </authorList>
    </citation>
    <scope>NUCLEOTIDE SEQUENCE</scope>
</reference>
<dbReference type="AlphaFoldDB" id="I7GD50"/>